<organism evidence="4 5">
    <name type="scientific">Streptomyces althioticus subsp. attaecolombicae</name>
    <dbReference type="NCBI Taxonomy" id="3075534"/>
    <lineage>
        <taxon>Bacteria</taxon>
        <taxon>Bacillati</taxon>
        <taxon>Actinomycetota</taxon>
        <taxon>Actinomycetes</taxon>
        <taxon>Kitasatosporales</taxon>
        <taxon>Streptomycetaceae</taxon>
        <taxon>Streptomyces</taxon>
        <taxon>Streptomyces althioticus group</taxon>
    </lineage>
</organism>
<evidence type="ECO:0000256" key="2">
    <source>
        <dbReference type="SAM" id="Phobius"/>
    </source>
</evidence>
<reference evidence="4" key="1">
    <citation type="submission" date="2024-05" db="EMBL/GenBank/DDBJ databases">
        <title>30 novel species of actinomycetes from the DSMZ collection.</title>
        <authorList>
            <person name="Nouioui I."/>
        </authorList>
    </citation>
    <scope>NUCLEOTIDE SEQUENCE</scope>
    <source>
        <strain evidence="4">DSM 41972</strain>
    </source>
</reference>
<feature type="region of interest" description="Disordered" evidence="1">
    <location>
        <begin position="118"/>
        <end position="137"/>
    </location>
</feature>
<feature type="compositionally biased region" description="Basic residues" evidence="1">
    <location>
        <begin position="209"/>
        <end position="233"/>
    </location>
</feature>
<dbReference type="EMBL" id="JAVSGH010000026">
    <property type="protein sequence ID" value="MDT3727151.1"/>
    <property type="molecule type" value="Genomic_DNA"/>
</dbReference>
<dbReference type="Proteomes" id="UP001181313">
    <property type="component" value="Unassembled WGS sequence"/>
</dbReference>
<dbReference type="InterPro" id="IPR036938">
    <property type="entry name" value="PAP2/HPO_sf"/>
</dbReference>
<protein>
    <submittedName>
        <fullName evidence="4">Phosphatase PAP2 family protein</fullName>
    </submittedName>
</protein>
<feature type="region of interest" description="Disordered" evidence="1">
    <location>
        <begin position="200"/>
        <end position="246"/>
    </location>
</feature>
<dbReference type="RefSeq" id="WP_337674962.1">
    <property type="nucleotide sequence ID" value="NZ_JAVSGH010000026.1"/>
</dbReference>
<dbReference type="Pfam" id="PF01569">
    <property type="entry name" value="PAP2"/>
    <property type="match status" value="1"/>
</dbReference>
<gene>
    <name evidence="4" type="ORF">ROS62_20640</name>
</gene>
<feature type="transmembrane region" description="Helical" evidence="2">
    <location>
        <begin position="73"/>
        <end position="95"/>
    </location>
</feature>
<evidence type="ECO:0000313" key="4">
    <source>
        <dbReference type="EMBL" id="MDT3727151.1"/>
    </source>
</evidence>
<comment type="caution">
    <text evidence="4">The sequence shown here is derived from an EMBL/GenBank/DDBJ whole genome shotgun (WGS) entry which is preliminary data.</text>
</comment>
<dbReference type="Gene3D" id="1.20.144.10">
    <property type="entry name" value="Phosphatidic acid phosphatase type 2/haloperoxidase"/>
    <property type="match status" value="1"/>
</dbReference>
<keyword evidence="5" id="KW-1185">Reference proteome</keyword>
<evidence type="ECO:0000256" key="1">
    <source>
        <dbReference type="SAM" id="MobiDB-lite"/>
    </source>
</evidence>
<name>A0ABU3I510_9ACTN</name>
<accession>A0ABU3I510</accession>
<feature type="transmembrane region" description="Helical" evidence="2">
    <location>
        <begin position="40"/>
        <end position="61"/>
    </location>
</feature>
<keyword evidence="2" id="KW-0812">Transmembrane</keyword>
<feature type="domain" description="Phosphatidic acid phosphatase type 2/haloperoxidase" evidence="3">
    <location>
        <begin position="16"/>
        <end position="84"/>
    </location>
</feature>
<dbReference type="InterPro" id="IPR000326">
    <property type="entry name" value="PAP2/HPO"/>
</dbReference>
<evidence type="ECO:0000313" key="5">
    <source>
        <dbReference type="Proteomes" id="UP001181313"/>
    </source>
</evidence>
<proteinExistence type="predicted"/>
<keyword evidence="2" id="KW-1133">Transmembrane helix</keyword>
<evidence type="ECO:0000259" key="3">
    <source>
        <dbReference type="Pfam" id="PF01569"/>
    </source>
</evidence>
<sequence length="246" mass="25632">MAGATLSPVKCPPYGGWSCPSDHATLAGASAVTLVLVRRALLRPTVPLALPTAFSGVFVGVHDPHEVAAGPLLGAAVALTAVALTAVALTVVALATGPAARLATTVRGSTAPVARWITGPGPQRPPLSSHLPPPPLTARHLPTRPASYATFAACTRWRTPSRSRTALTYVYEAAWATEQRTDRQRPCHVGVFGARAGMVRTPSSAGRASSRRACGRRAGPRRGGARGPVRRPGPRIGDGLRQEFTR</sequence>
<dbReference type="SUPFAM" id="SSF48317">
    <property type="entry name" value="Acid phosphatase/Vanadium-dependent haloperoxidase"/>
    <property type="match status" value="1"/>
</dbReference>
<keyword evidence="2" id="KW-0472">Membrane</keyword>